<organism evidence="2 3">
    <name type="scientific">Actinoalloteichus caeruleus DSM 43889</name>
    <dbReference type="NCBI Taxonomy" id="1120930"/>
    <lineage>
        <taxon>Bacteria</taxon>
        <taxon>Bacillati</taxon>
        <taxon>Actinomycetota</taxon>
        <taxon>Actinomycetes</taxon>
        <taxon>Pseudonocardiales</taxon>
        <taxon>Pseudonocardiaceae</taxon>
        <taxon>Actinoalloteichus</taxon>
        <taxon>Actinoalloteichus cyanogriseus</taxon>
    </lineage>
</organism>
<comment type="caution">
    <text evidence="2">The sequence shown here is derived from an EMBL/GenBank/DDBJ whole genome shotgun (WGS) entry which is preliminary data.</text>
</comment>
<accession>A0ABT1JKK1</accession>
<evidence type="ECO:0000313" key="3">
    <source>
        <dbReference type="Proteomes" id="UP000791080"/>
    </source>
</evidence>
<keyword evidence="3" id="KW-1185">Reference proteome</keyword>
<evidence type="ECO:0000313" key="2">
    <source>
        <dbReference type="EMBL" id="MCP2332698.1"/>
    </source>
</evidence>
<dbReference type="RefSeq" id="WP_026417631.1">
    <property type="nucleotide sequence ID" value="NZ_AUBJ02000001.1"/>
</dbReference>
<reference evidence="2 3" key="1">
    <citation type="submission" date="2022-06" db="EMBL/GenBank/DDBJ databases">
        <title>Genomic Encyclopedia of Type Strains, Phase I: the one thousand microbial genomes (KMG-I) project.</title>
        <authorList>
            <person name="Kyrpides N."/>
        </authorList>
    </citation>
    <scope>NUCLEOTIDE SEQUENCE [LARGE SCALE GENOMIC DNA]</scope>
    <source>
        <strain evidence="2 3">DSM 43889</strain>
    </source>
</reference>
<proteinExistence type="predicted"/>
<sequence length="225" mass="23556">MSRELTARALSRTWTRAERGELLLAVLGGPGAGHLGSSLGGRTHLPHRPTAPSALATNTDIARPALTAPLAAGGWSDDEWAHDPAMWGWITGVDPGDHAVRLGDALTHAGARCRLALSNRRLAVLVEAGEVASGEPAQASPGGHEAGFAGRLGGLLRQVRGGAGERGVVALHEVDRPELRSVSAAPLGRAALPEWFLGFTFVDGSSLLVRHEDPEQLVETLRLNP</sequence>
<evidence type="ECO:0000256" key="1">
    <source>
        <dbReference type="SAM" id="MobiDB-lite"/>
    </source>
</evidence>
<protein>
    <submittedName>
        <fullName evidence="2">Uncharacterized protein</fullName>
    </submittedName>
</protein>
<name>A0ABT1JKK1_ACTCY</name>
<gene>
    <name evidence="2" type="ORF">G443_002968</name>
</gene>
<dbReference type="Proteomes" id="UP000791080">
    <property type="component" value="Unassembled WGS sequence"/>
</dbReference>
<dbReference type="EMBL" id="AUBJ02000001">
    <property type="protein sequence ID" value="MCP2332698.1"/>
    <property type="molecule type" value="Genomic_DNA"/>
</dbReference>
<feature type="region of interest" description="Disordered" evidence="1">
    <location>
        <begin position="35"/>
        <end position="58"/>
    </location>
</feature>